<comment type="caution">
    <text evidence="1">The sequence shown here is derived from an EMBL/GenBank/DDBJ whole genome shotgun (WGS) entry which is preliminary data.</text>
</comment>
<keyword evidence="2" id="KW-1185">Reference proteome</keyword>
<protein>
    <submittedName>
        <fullName evidence="1">Membrane dipeptidase-domain-containing protein</fullName>
    </submittedName>
</protein>
<accession>A0ACB8UMT3</accession>
<sequence length="443" mass="48508">MKTPQMTEKSSLLKASPDCASPRVEALSTTAQHRQARHSWGWAILVAICFGVLIHGVAHHHGGHKLSQDPDTAAKQVLKSTPVIDGHIDLPIFVRAAYANNASAFDLRKKMPQHVDIPRLREGGVGGFFWSAFVPCADWAGQDEGPDFLTSTWRVRDTLEQVDIARILIAQYPETFHLATKTTDIHKSWKKNKIASFIGIEGAHQLGNSIAVLRQLYNLGARYVTLTHTCHNAFADSCGTLPEKWGGLSPLGYHLIDEMNRIGMLIDLSHTSDNTARQAIKYSKAPVIWSHSSARAVHTHERNVPDDILELIGTEEGQDAVVMVNFAPDFVADPGEADVYVVADHVEHIAAVAGKKHVGLGSDFDGIGAVPAGLEDVSKYPALIAELLRRGWSKNELEGLTGTNLIRIFEGAEKVAGKLQAVGVPPSYELYNKRTDLPRKQDL</sequence>
<dbReference type="Proteomes" id="UP001055072">
    <property type="component" value="Unassembled WGS sequence"/>
</dbReference>
<name>A0ACB8UMT3_9APHY</name>
<proteinExistence type="predicted"/>
<gene>
    <name evidence="1" type="ORF">BDY19DRAFT_1001951</name>
</gene>
<reference evidence="1" key="1">
    <citation type="journal article" date="2021" name="Environ. Microbiol.">
        <title>Gene family expansions and transcriptome signatures uncover fungal adaptations to wood decay.</title>
        <authorList>
            <person name="Hage H."/>
            <person name="Miyauchi S."/>
            <person name="Viragh M."/>
            <person name="Drula E."/>
            <person name="Min B."/>
            <person name="Chaduli D."/>
            <person name="Navarro D."/>
            <person name="Favel A."/>
            <person name="Norest M."/>
            <person name="Lesage-Meessen L."/>
            <person name="Balint B."/>
            <person name="Merenyi Z."/>
            <person name="de Eugenio L."/>
            <person name="Morin E."/>
            <person name="Martinez A.T."/>
            <person name="Baldrian P."/>
            <person name="Stursova M."/>
            <person name="Martinez M.J."/>
            <person name="Novotny C."/>
            <person name="Magnuson J.K."/>
            <person name="Spatafora J.W."/>
            <person name="Maurice S."/>
            <person name="Pangilinan J."/>
            <person name="Andreopoulos W."/>
            <person name="LaButti K."/>
            <person name="Hundley H."/>
            <person name="Na H."/>
            <person name="Kuo A."/>
            <person name="Barry K."/>
            <person name="Lipzen A."/>
            <person name="Henrissat B."/>
            <person name="Riley R."/>
            <person name="Ahrendt S."/>
            <person name="Nagy L.G."/>
            <person name="Grigoriev I.V."/>
            <person name="Martin F."/>
            <person name="Rosso M.N."/>
        </authorList>
    </citation>
    <scope>NUCLEOTIDE SEQUENCE</scope>
    <source>
        <strain evidence="1">CBS 384.51</strain>
    </source>
</reference>
<dbReference type="EMBL" id="MU274900">
    <property type="protein sequence ID" value="KAI0095064.1"/>
    <property type="molecule type" value="Genomic_DNA"/>
</dbReference>
<evidence type="ECO:0000313" key="1">
    <source>
        <dbReference type="EMBL" id="KAI0095064.1"/>
    </source>
</evidence>
<organism evidence="1 2">
    <name type="scientific">Irpex rosettiformis</name>
    <dbReference type="NCBI Taxonomy" id="378272"/>
    <lineage>
        <taxon>Eukaryota</taxon>
        <taxon>Fungi</taxon>
        <taxon>Dikarya</taxon>
        <taxon>Basidiomycota</taxon>
        <taxon>Agaricomycotina</taxon>
        <taxon>Agaricomycetes</taxon>
        <taxon>Polyporales</taxon>
        <taxon>Irpicaceae</taxon>
        <taxon>Irpex</taxon>
    </lineage>
</organism>
<evidence type="ECO:0000313" key="2">
    <source>
        <dbReference type="Proteomes" id="UP001055072"/>
    </source>
</evidence>